<reference evidence="2" key="2">
    <citation type="submission" date="2024-05" db="EMBL/GenBank/DDBJ databases">
        <title>Rhodohalobacter halophilus gen. nov., sp. nov., a moderately halophilic member of the family Balneolaceae.</title>
        <authorList>
            <person name="Xia J."/>
        </authorList>
    </citation>
    <scope>NUCLEOTIDE SEQUENCE</scope>
    <source>
        <strain evidence="2">WB101</strain>
    </source>
</reference>
<evidence type="ECO:0000313" key="2">
    <source>
        <dbReference type="EMBL" id="MCG2589222.1"/>
    </source>
</evidence>
<comment type="caution">
    <text evidence="2">The sequence shown here is derived from an EMBL/GenBank/DDBJ whole genome shotgun (WGS) entry which is preliminary data.</text>
</comment>
<reference evidence="2" key="1">
    <citation type="submission" date="2022-01" db="EMBL/GenBank/DDBJ databases">
        <authorList>
            <person name="Wang Y."/>
        </authorList>
    </citation>
    <scope>NUCLEOTIDE SEQUENCE</scope>
    <source>
        <strain evidence="2">WB101</strain>
    </source>
</reference>
<dbReference type="InterPro" id="IPR001753">
    <property type="entry name" value="Enoyl-CoA_hydra/iso"/>
</dbReference>
<protein>
    <submittedName>
        <fullName evidence="2">Enoyl-CoA hydratase/isomerase family protein</fullName>
    </submittedName>
</protein>
<dbReference type="PANTHER" id="PTHR42964">
    <property type="entry name" value="ENOYL-COA HYDRATASE"/>
    <property type="match status" value="1"/>
</dbReference>
<dbReference type="Pfam" id="PF00378">
    <property type="entry name" value="ECH_1"/>
    <property type="match status" value="1"/>
</dbReference>
<proteinExistence type="inferred from homology"/>
<dbReference type="Proteomes" id="UP001165366">
    <property type="component" value="Unassembled WGS sequence"/>
</dbReference>
<keyword evidence="3" id="KW-1185">Reference proteome</keyword>
<organism evidence="2 3">
    <name type="scientific">Rhodohalobacter sulfatireducens</name>
    <dbReference type="NCBI Taxonomy" id="2911366"/>
    <lineage>
        <taxon>Bacteria</taxon>
        <taxon>Pseudomonadati</taxon>
        <taxon>Balneolota</taxon>
        <taxon>Balneolia</taxon>
        <taxon>Balneolales</taxon>
        <taxon>Balneolaceae</taxon>
        <taxon>Rhodohalobacter</taxon>
    </lineage>
</organism>
<accession>A0ABS9KEI5</accession>
<dbReference type="EMBL" id="JAKLWS010000013">
    <property type="protein sequence ID" value="MCG2589222.1"/>
    <property type="molecule type" value="Genomic_DNA"/>
</dbReference>
<dbReference type="InterPro" id="IPR029045">
    <property type="entry name" value="ClpP/crotonase-like_dom_sf"/>
</dbReference>
<dbReference type="InterPro" id="IPR051683">
    <property type="entry name" value="Enoyl-CoA_Hydratase/Isomerase"/>
</dbReference>
<dbReference type="CDD" id="cd06558">
    <property type="entry name" value="crotonase-like"/>
    <property type="match status" value="1"/>
</dbReference>
<dbReference type="SUPFAM" id="SSF52096">
    <property type="entry name" value="ClpP/crotonase"/>
    <property type="match status" value="1"/>
</dbReference>
<evidence type="ECO:0000313" key="3">
    <source>
        <dbReference type="Proteomes" id="UP001165366"/>
    </source>
</evidence>
<name>A0ABS9KEI5_9BACT</name>
<evidence type="ECO:0000256" key="1">
    <source>
        <dbReference type="ARBA" id="ARBA00005254"/>
    </source>
</evidence>
<sequence length="256" mass="27530">MTENGDGNVTYKTEGRIGTIEFYHPKGNSLPGSILTKLTETIRKAGTNGDIHAIVMKSGGDGAFCAGASFNELTAISTEDEGKEFFMGFANVINAMRTCPKMIITRVHGKTVGGGIGIIAASDFAIAQENASVRLSELSLGIGPFVVGPAVGRKLGTSAFSTLALDAKTWYDARWALDNGLYNKLVSNTEELDKAVEEISQNLASSNLNALTHFKDIIWQGTGHWHATLEQRAEISGRLVLSEFTKKTIANFKNKN</sequence>
<dbReference type="RefSeq" id="WP_237854585.1">
    <property type="nucleotide sequence ID" value="NZ_JAKLWS010000013.1"/>
</dbReference>
<comment type="similarity">
    <text evidence="1">Belongs to the enoyl-CoA hydratase/isomerase family.</text>
</comment>
<dbReference type="PANTHER" id="PTHR42964:SF1">
    <property type="entry name" value="POLYKETIDE BIOSYNTHESIS ENOYL-COA HYDRATASE PKSH-RELATED"/>
    <property type="match status" value="1"/>
</dbReference>
<dbReference type="Gene3D" id="3.90.226.10">
    <property type="entry name" value="2-enoyl-CoA Hydratase, Chain A, domain 1"/>
    <property type="match status" value="1"/>
</dbReference>
<gene>
    <name evidence="2" type="ORF">L6773_11640</name>
</gene>